<feature type="region of interest" description="Disordered" evidence="1">
    <location>
        <begin position="1"/>
        <end position="20"/>
    </location>
</feature>
<keyword evidence="3" id="KW-1185">Reference proteome</keyword>
<dbReference type="EMBL" id="LEKV01004364">
    <property type="protein sequence ID" value="KVH96017.1"/>
    <property type="molecule type" value="Genomic_DNA"/>
</dbReference>
<comment type="caution">
    <text evidence="2">The sequence shown here is derived from an EMBL/GenBank/DDBJ whole genome shotgun (WGS) entry which is preliminary data.</text>
</comment>
<feature type="non-terminal residue" evidence="2">
    <location>
        <position position="1"/>
    </location>
</feature>
<dbReference type="AlphaFoldDB" id="A0A103XSD3"/>
<evidence type="ECO:0000256" key="1">
    <source>
        <dbReference type="SAM" id="MobiDB-lite"/>
    </source>
</evidence>
<reference evidence="2 3" key="1">
    <citation type="journal article" date="2016" name="Sci. Rep.">
        <title>The genome sequence of the outbreeding globe artichoke constructed de novo incorporating a phase-aware low-pass sequencing strategy of F1 progeny.</title>
        <authorList>
            <person name="Scaglione D."/>
            <person name="Reyes-Chin-Wo S."/>
            <person name="Acquadro A."/>
            <person name="Froenicke L."/>
            <person name="Portis E."/>
            <person name="Beitel C."/>
            <person name="Tirone M."/>
            <person name="Mauro R."/>
            <person name="Lo Monaco A."/>
            <person name="Mauromicale G."/>
            <person name="Faccioli P."/>
            <person name="Cattivelli L."/>
            <person name="Rieseberg L."/>
            <person name="Michelmore R."/>
            <person name="Lanteri S."/>
        </authorList>
    </citation>
    <scope>NUCLEOTIDE SEQUENCE [LARGE SCALE GENOMIC DNA]</scope>
    <source>
        <strain evidence="2">2C</strain>
    </source>
</reference>
<sequence>TKSPLTTNHQPSSGWVLSGRSEQHVTPTRHFFSWAAVSRLRDRFAPCPRIWLASDPSSQTRQQASVPLFASSSPST</sequence>
<dbReference type="Proteomes" id="UP000243975">
    <property type="component" value="Unassembled WGS sequence"/>
</dbReference>
<feature type="compositionally biased region" description="Polar residues" evidence="1">
    <location>
        <begin position="1"/>
        <end position="15"/>
    </location>
</feature>
<feature type="compositionally biased region" description="Polar residues" evidence="1">
    <location>
        <begin position="55"/>
        <end position="76"/>
    </location>
</feature>
<feature type="region of interest" description="Disordered" evidence="1">
    <location>
        <begin position="52"/>
        <end position="76"/>
    </location>
</feature>
<proteinExistence type="predicted"/>
<dbReference type="Gramene" id="KVH96017">
    <property type="protein sequence ID" value="KVH96017"/>
    <property type="gene ID" value="Ccrd_001900"/>
</dbReference>
<protein>
    <submittedName>
        <fullName evidence="2">Uncharacterized protein</fullName>
    </submittedName>
</protein>
<feature type="non-terminal residue" evidence="2">
    <location>
        <position position="76"/>
    </location>
</feature>
<evidence type="ECO:0000313" key="2">
    <source>
        <dbReference type="EMBL" id="KVH96017.1"/>
    </source>
</evidence>
<gene>
    <name evidence="2" type="ORF">Ccrd_001900</name>
</gene>
<accession>A0A103XSD3</accession>
<name>A0A103XSD3_CYNCS</name>
<organism evidence="2 3">
    <name type="scientific">Cynara cardunculus var. scolymus</name>
    <name type="common">Globe artichoke</name>
    <name type="synonym">Cynara scolymus</name>
    <dbReference type="NCBI Taxonomy" id="59895"/>
    <lineage>
        <taxon>Eukaryota</taxon>
        <taxon>Viridiplantae</taxon>
        <taxon>Streptophyta</taxon>
        <taxon>Embryophyta</taxon>
        <taxon>Tracheophyta</taxon>
        <taxon>Spermatophyta</taxon>
        <taxon>Magnoliopsida</taxon>
        <taxon>eudicotyledons</taxon>
        <taxon>Gunneridae</taxon>
        <taxon>Pentapetalae</taxon>
        <taxon>asterids</taxon>
        <taxon>campanulids</taxon>
        <taxon>Asterales</taxon>
        <taxon>Asteraceae</taxon>
        <taxon>Carduoideae</taxon>
        <taxon>Cardueae</taxon>
        <taxon>Carduinae</taxon>
        <taxon>Cynara</taxon>
    </lineage>
</organism>
<evidence type="ECO:0000313" key="3">
    <source>
        <dbReference type="Proteomes" id="UP000243975"/>
    </source>
</evidence>